<comment type="similarity">
    <text evidence="4">Belongs to the FKBP-type PPIase family.</text>
</comment>
<dbReference type="EC" id="5.2.1.8" evidence="4"/>
<dbReference type="RefSeq" id="WP_071341761.1">
    <property type="nucleotide sequence ID" value="NZ_FNTB01000001.1"/>
</dbReference>
<keyword evidence="3 4" id="KW-0413">Isomerase</keyword>
<reference evidence="7 8" key="1">
    <citation type="submission" date="2016-10" db="EMBL/GenBank/DDBJ databases">
        <authorList>
            <person name="de Groot N.N."/>
        </authorList>
    </citation>
    <scope>NUCLEOTIDE SEQUENCE [LARGE SCALE GENOMIC DNA]</scope>
    <source>
        <strain evidence="7 8">MAR_2009_71</strain>
    </source>
</reference>
<dbReference type="PROSITE" id="PS51257">
    <property type="entry name" value="PROKAR_LIPOPROTEIN"/>
    <property type="match status" value="1"/>
</dbReference>
<evidence type="ECO:0000256" key="2">
    <source>
        <dbReference type="ARBA" id="ARBA00023110"/>
    </source>
</evidence>
<evidence type="ECO:0000313" key="8">
    <source>
        <dbReference type="Proteomes" id="UP000183038"/>
    </source>
</evidence>
<name>A0A1H4Q4C4_9FLAO</name>
<dbReference type="NCBIfam" id="TIGR03516">
    <property type="entry name" value="ppisom_GldI"/>
    <property type="match status" value="1"/>
</dbReference>
<gene>
    <name evidence="7" type="ORF">SAMN05192540_2471</name>
    <name evidence="6" type="ORF">SAMN05192545_2031</name>
</gene>
<accession>A0A1H4Q4C4</accession>
<dbReference type="PROSITE" id="PS50059">
    <property type="entry name" value="FKBP_PPIASE"/>
    <property type="match status" value="1"/>
</dbReference>
<reference evidence="6 9" key="2">
    <citation type="submission" date="2016-10" db="EMBL/GenBank/DDBJ databases">
        <authorList>
            <person name="Varghese N."/>
            <person name="Submissions S."/>
        </authorList>
    </citation>
    <scope>NUCLEOTIDE SEQUENCE [LARGE SCALE GENOMIC DNA]</scope>
    <source>
        <strain evidence="6 9">MAR_2009_60</strain>
    </source>
</reference>
<dbReference type="InterPro" id="IPR001179">
    <property type="entry name" value="PPIase_FKBP_dom"/>
</dbReference>
<keyword evidence="2 3" id="KW-0697">Rotamase</keyword>
<evidence type="ECO:0000256" key="3">
    <source>
        <dbReference type="PROSITE-ProRule" id="PRU00277"/>
    </source>
</evidence>
<evidence type="ECO:0000259" key="5">
    <source>
        <dbReference type="PROSITE" id="PS50059"/>
    </source>
</evidence>
<dbReference type="Gene3D" id="3.10.50.40">
    <property type="match status" value="1"/>
</dbReference>
<evidence type="ECO:0000313" key="7">
    <source>
        <dbReference type="EMBL" id="SEC14464.1"/>
    </source>
</evidence>
<dbReference type="EMBL" id="LT629754">
    <property type="protein sequence ID" value="SDS77305.1"/>
    <property type="molecule type" value="Genomic_DNA"/>
</dbReference>
<evidence type="ECO:0000256" key="4">
    <source>
        <dbReference type="RuleBase" id="RU003915"/>
    </source>
</evidence>
<proteinExistence type="inferred from homology"/>
<dbReference type="OrthoDB" id="1093155at2"/>
<dbReference type="Proteomes" id="UP000183038">
    <property type="component" value="Unassembled WGS sequence"/>
</dbReference>
<dbReference type="Proteomes" id="UP000199574">
    <property type="component" value="Chromosome I"/>
</dbReference>
<dbReference type="SUPFAM" id="SSF54534">
    <property type="entry name" value="FKBP-like"/>
    <property type="match status" value="1"/>
</dbReference>
<evidence type="ECO:0000313" key="6">
    <source>
        <dbReference type="EMBL" id="SDS77305.1"/>
    </source>
</evidence>
<keyword evidence="9" id="KW-1185">Reference proteome</keyword>
<organism evidence="7 8">
    <name type="scientific">Maribacter dokdonensis</name>
    <dbReference type="NCBI Taxonomy" id="320912"/>
    <lineage>
        <taxon>Bacteria</taxon>
        <taxon>Pseudomonadati</taxon>
        <taxon>Bacteroidota</taxon>
        <taxon>Flavobacteriia</taxon>
        <taxon>Flavobacteriales</taxon>
        <taxon>Flavobacteriaceae</taxon>
        <taxon>Maribacter</taxon>
    </lineage>
</organism>
<dbReference type="GeneID" id="90593714"/>
<dbReference type="EMBL" id="FNTB01000001">
    <property type="protein sequence ID" value="SEC14464.1"/>
    <property type="molecule type" value="Genomic_DNA"/>
</dbReference>
<feature type="domain" description="PPIase FKBP-type" evidence="5">
    <location>
        <begin position="88"/>
        <end position="175"/>
    </location>
</feature>
<comment type="catalytic activity">
    <reaction evidence="1 3 4">
        <text>[protein]-peptidylproline (omega=180) = [protein]-peptidylproline (omega=0)</text>
        <dbReference type="Rhea" id="RHEA:16237"/>
        <dbReference type="Rhea" id="RHEA-COMP:10747"/>
        <dbReference type="Rhea" id="RHEA-COMP:10748"/>
        <dbReference type="ChEBI" id="CHEBI:83833"/>
        <dbReference type="ChEBI" id="CHEBI:83834"/>
        <dbReference type="EC" id="5.2.1.8"/>
    </reaction>
</comment>
<dbReference type="AlphaFoldDB" id="A0A1H4Q4C4"/>
<sequence>MRILSILFLAVLFSCCDGPEPRKPVQTKSGSFFKASIERSRKLLEAEEKKIQAIIELDSLKHYDHSKSGSWYHYLTVNETSDYTPKTDDLVVFTYDILTLDNDTIYSKEDIGVVNYKVDKQELFLGLRDAVKMLKEKERATFLFPSSIAFGYHGDENKIGSNVPLKSTITILQIEKQQENTVN</sequence>
<protein>
    <recommendedName>
        <fullName evidence="4">Peptidyl-prolyl cis-trans isomerase</fullName>
        <ecNumber evidence="4">5.2.1.8</ecNumber>
    </recommendedName>
</protein>
<evidence type="ECO:0000256" key="1">
    <source>
        <dbReference type="ARBA" id="ARBA00000971"/>
    </source>
</evidence>
<dbReference type="Pfam" id="PF00254">
    <property type="entry name" value="FKBP_C"/>
    <property type="match status" value="1"/>
</dbReference>
<dbReference type="InterPro" id="IPR019869">
    <property type="entry name" value="Motility-assoc_PPIase_GldI"/>
</dbReference>
<dbReference type="InterPro" id="IPR046357">
    <property type="entry name" value="PPIase_dom_sf"/>
</dbReference>
<dbReference type="GO" id="GO:0003755">
    <property type="term" value="F:peptidyl-prolyl cis-trans isomerase activity"/>
    <property type="evidence" value="ECO:0007669"/>
    <property type="project" value="UniProtKB-UniRule"/>
</dbReference>
<evidence type="ECO:0000313" key="9">
    <source>
        <dbReference type="Proteomes" id="UP000199574"/>
    </source>
</evidence>